<reference evidence="2 3" key="1">
    <citation type="journal article" date="2023" name="Plants (Basel)">
        <title>Bridging the Gap: Combining Genomics and Transcriptomics Approaches to Understand Stylosanthes scabra, an Orphan Legume from the Brazilian Caatinga.</title>
        <authorList>
            <person name="Ferreira-Neto J.R.C."/>
            <person name="da Silva M.D."/>
            <person name="Binneck E."/>
            <person name="de Melo N.F."/>
            <person name="da Silva R.H."/>
            <person name="de Melo A.L.T.M."/>
            <person name="Pandolfi V."/>
            <person name="Bustamante F.O."/>
            <person name="Brasileiro-Vidal A.C."/>
            <person name="Benko-Iseppon A.M."/>
        </authorList>
    </citation>
    <scope>NUCLEOTIDE SEQUENCE [LARGE SCALE GENOMIC DNA]</scope>
    <source>
        <tissue evidence="2">Leaves</tissue>
    </source>
</reference>
<organism evidence="2 3">
    <name type="scientific">Stylosanthes scabra</name>
    <dbReference type="NCBI Taxonomy" id="79078"/>
    <lineage>
        <taxon>Eukaryota</taxon>
        <taxon>Viridiplantae</taxon>
        <taxon>Streptophyta</taxon>
        <taxon>Embryophyta</taxon>
        <taxon>Tracheophyta</taxon>
        <taxon>Spermatophyta</taxon>
        <taxon>Magnoliopsida</taxon>
        <taxon>eudicotyledons</taxon>
        <taxon>Gunneridae</taxon>
        <taxon>Pentapetalae</taxon>
        <taxon>rosids</taxon>
        <taxon>fabids</taxon>
        <taxon>Fabales</taxon>
        <taxon>Fabaceae</taxon>
        <taxon>Papilionoideae</taxon>
        <taxon>50 kb inversion clade</taxon>
        <taxon>dalbergioids sensu lato</taxon>
        <taxon>Dalbergieae</taxon>
        <taxon>Pterocarpus clade</taxon>
        <taxon>Stylosanthes</taxon>
    </lineage>
</organism>
<sequence>MKTMKERQKKVKRIDLRDEVNETQRPSSDEDIEDAVLEVEETWEAGRRAGIETDIEVRAKKYLLLAIEVAEEIEAQSSRRLRKGARGKKTREHKLGGSENLHP</sequence>
<proteinExistence type="predicted"/>
<feature type="compositionally biased region" description="Basic and acidic residues" evidence="1">
    <location>
        <begin position="13"/>
        <end position="22"/>
    </location>
</feature>
<feature type="region of interest" description="Disordered" evidence="1">
    <location>
        <begin position="1"/>
        <end position="34"/>
    </location>
</feature>
<evidence type="ECO:0000256" key="1">
    <source>
        <dbReference type="SAM" id="MobiDB-lite"/>
    </source>
</evidence>
<comment type="caution">
    <text evidence="2">The sequence shown here is derived from an EMBL/GenBank/DDBJ whole genome shotgun (WGS) entry which is preliminary data.</text>
</comment>
<feature type="compositionally biased region" description="Basic and acidic residues" evidence="1">
    <location>
        <begin position="93"/>
        <end position="103"/>
    </location>
</feature>
<dbReference type="Proteomes" id="UP001341840">
    <property type="component" value="Unassembled WGS sequence"/>
</dbReference>
<keyword evidence="3" id="KW-1185">Reference proteome</keyword>
<name>A0ABU6XQJ7_9FABA</name>
<evidence type="ECO:0000313" key="3">
    <source>
        <dbReference type="Proteomes" id="UP001341840"/>
    </source>
</evidence>
<protein>
    <submittedName>
        <fullName evidence="2">Uncharacterized protein</fullName>
    </submittedName>
</protein>
<feature type="region of interest" description="Disordered" evidence="1">
    <location>
        <begin position="75"/>
        <end position="103"/>
    </location>
</feature>
<accession>A0ABU6XQJ7</accession>
<evidence type="ECO:0000313" key="2">
    <source>
        <dbReference type="EMBL" id="MED6200567.1"/>
    </source>
</evidence>
<gene>
    <name evidence="2" type="ORF">PIB30_086433</name>
</gene>
<feature type="compositionally biased region" description="Basic residues" evidence="1">
    <location>
        <begin position="79"/>
        <end position="92"/>
    </location>
</feature>
<dbReference type="EMBL" id="JASCZI010212929">
    <property type="protein sequence ID" value="MED6200567.1"/>
    <property type="molecule type" value="Genomic_DNA"/>
</dbReference>